<evidence type="ECO:0000313" key="2">
    <source>
        <dbReference type="Proteomes" id="UP000709295"/>
    </source>
</evidence>
<protein>
    <submittedName>
        <fullName evidence="1">Uncharacterized protein</fullName>
    </submittedName>
</protein>
<reference evidence="1" key="1">
    <citation type="submission" date="2021-01" db="EMBL/GenBank/DDBJ databases">
        <title>Phytophthora aleatoria, a newly-described species from Pinus radiata is distinct from Phytophthora cactorum isolates based on comparative genomics.</title>
        <authorList>
            <person name="Mcdougal R."/>
            <person name="Panda P."/>
            <person name="Williams N."/>
            <person name="Studholme D.J."/>
        </authorList>
    </citation>
    <scope>NUCLEOTIDE SEQUENCE</scope>
    <source>
        <strain evidence="1">NZFS 4037</strain>
    </source>
</reference>
<keyword evidence="2" id="KW-1185">Reference proteome</keyword>
<dbReference type="AlphaFoldDB" id="A0A8J5MH16"/>
<gene>
    <name evidence="1" type="ORF">JG688_00006377</name>
</gene>
<accession>A0A8J5MH16</accession>
<name>A0A8J5MH16_9STRA</name>
<organism evidence="1 2">
    <name type="scientific">Phytophthora aleatoria</name>
    <dbReference type="NCBI Taxonomy" id="2496075"/>
    <lineage>
        <taxon>Eukaryota</taxon>
        <taxon>Sar</taxon>
        <taxon>Stramenopiles</taxon>
        <taxon>Oomycota</taxon>
        <taxon>Peronosporomycetes</taxon>
        <taxon>Peronosporales</taxon>
        <taxon>Peronosporaceae</taxon>
        <taxon>Phytophthora</taxon>
    </lineage>
</organism>
<sequence length="509" mass="58352">MDNAGIFIISNAQESYTLGFIETLLTSRSAFTEPRTRRKVIDALKTRQGTTLYEAARSWYPQLYRDAFTPIRNIASTPIQRDLQAMVNHSRPMFANAVVEYATENPLKDDRGLVEYPDEMIEELANKFATSEKFGSEYFRMGQVCLSLGGSYAKDRSWEMVRGDIKRHLTTDHFAHLDESEPYQLWFPWNKPPPTKLKNNNLLGCYNEFSMPNQDALLHLCLTSYKGFTPLRDVSMAQIPFCKAFASVERAPYAITPCSCYPRYGPNKNMRLWLVQLSWQVTATGWTELHSPTSSLLYCTNWECNRHWIVALSSLRASFFRHGAVFRSTYCRVAWIPNANENELGRARRRPDDVRTGIKLNRGISIECNWQTPELTTKEGYWSWQVKEFNIGVAKSILERVPSESRIYLVIVQRLPNSDRWKQDPDLKNLVFTTLEGLRYQSLHHVHIFSVCSFPICSNGGHKGSSPAVVAMSYASKRSKVDCSKCKPDKLVLFLEVLNEVPPYSGLEV</sequence>
<dbReference type="EMBL" id="JAENGY010000276">
    <property type="protein sequence ID" value="KAG6967323.1"/>
    <property type="molecule type" value="Genomic_DNA"/>
</dbReference>
<evidence type="ECO:0000313" key="1">
    <source>
        <dbReference type="EMBL" id="KAG6967323.1"/>
    </source>
</evidence>
<proteinExistence type="predicted"/>
<dbReference type="Proteomes" id="UP000709295">
    <property type="component" value="Unassembled WGS sequence"/>
</dbReference>
<comment type="caution">
    <text evidence="1">The sequence shown here is derived from an EMBL/GenBank/DDBJ whole genome shotgun (WGS) entry which is preliminary data.</text>
</comment>